<dbReference type="Pfam" id="PF13751">
    <property type="entry name" value="DDE_Tnp_1_6"/>
    <property type="match status" value="1"/>
</dbReference>
<dbReference type="InterPro" id="IPR008490">
    <property type="entry name" value="Transposase_InsH_N"/>
</dbReference>
<feature type="domain" description="Transposase DDE" evidence="3">
    <location>
        <begin position="353"/>
        <end position="470"/>
    </location>
</feature>
<dbReference type="Pfam" id="PF05598">
    <property type="entry name" value="DUF772"/>
    <property type="match status" value="1"/>
</dbReference>
<dbReference type="EMBL" id="JABFJV010000591">
    <property type="protein sequence ID" value="NOK39788.1"/>
    <property type="molecule type" value="Genomic_DNA"/>
</dbReference>
<feature type="domain" description="Transposase InsH N-terminal" evidence="2">
    <location>
        <begin position="39"/>
        <end position="127"/>
    </location>
</feature>
<proteinExistence type="predicted"/>
<dbReference type="PANTHER" id="PTHR33408">
    <property type="entry name" value="TRANSPOSASE"/>
    <property type="match status" value="1"/>
</dbReference>
<reference evidence="4 5" key="1">
    <citation type="submission" date="2020-05" db="EMBL/GenBank/DDBJ databases">
        <authorList>
            <person name="Whitworth D."/>
        </authorList>
    </citation>
    <scope>NUCLEOTIDE SEQUENCE [LARGE SCALE GENOMIC DNA]</scope>
    <source>
        <strain evidence="4 5">AB043B</strain>
    </source>
</reference>
<keyword evidence="5" id="KW-1185">Reference proteome</keyword>
<evidence type="ECO:0000259" key="2">
    <source>
        <dbReference type="Pfam" id="PF05598"/>
    </source>
</evidence>
<feature type="region of interest" description="Disordered" evidence="1">
    <location>
        <begin position="1"/>
        <end position="28"/>
    </location>
</feature>
<dbReference type="InterPro" id="IPR025668">
    <property type="entry name" value="Tnp_DDE_dom"/>
</dbReference>
<dbReference type="AlphaFoldDB" id="A0A7Y4NXV2"/>
<name>A0A7Y4NXV2_9BACT</name>
<evidence type="ECO:0000313" key="5">
    <source>
        <dbReference type="Proteomes" id="UP000563426"/>
    </source>
</evidence>
<gene>
    <name evidence="4" type="ORF">HMI49_42160</name>
</gene>
<accession>A0A7Y4NXV2</accession>
<dbReference type="Proteomes" id="UP000563426">
    <property type="component" value="Unassembled WGS sequence"/>
</dbReference>
<organism evidence="4 5">
    <name type="scientific">Corallococcus exercitus</name>
    <dbReference type="NCBI Taxonomy" id="2316736"/>
    <lineage>
        <taxon>Bacteria</taxon>
        <taxon>Pseudomonadati</taxon>
        <taxon>Myxococcota</taxon>
        <taxon>Myxococcia</taxon>
        <taxon>Myxococcales</taxon>
        <taxon>Cystobacterineae</taxon>
        <taxon>Myxococcaceae</taxon>
        <taxon>Corallococcus</taxon>
    </lineage>
</organism>
<evidence type="ECO:0000256" key="1">
    <source>
        <dbReference type="SAM" id="MobiDB-lite"/>
    </source>
</evidence>
<protein>
    <submittedName>
        <fullName evidence="4">IS5/IS1182 family transposase</fullName>
    </submittedName>
</protein>
<dbReference type="PANTHER" id="PTHR33408:SF4">
    <property type="entry name" value="TRANSPOSASE DDE DOMAIN-CONTAINING PROTEIN"/>
    <property type="match status" value="1"/>
</dbReference>
<evidence type="ECO:0000259" key="3">
    <source>
        <dbReference type="Pfam" id="PF13751"/>
    </source>
</evidence>
<evidence type="ECO:0000313" key="4">
    <source>
        <dbReference type="EMBL" id="NOK39788.1"/>
    </source>
</evidence>
<comment type="caution">
    <text evidence="4">The sequence shown here is derived from an EMBL/GenBank/DDBJ whole genome shotgun (WGS) entry which is preliminary data.</text>
</comment>
<sequence length="494" mass="55109">MKQEAGRPCPPAKQPRRRIPKDPTPRFKAPDREALALAERLVPREHLARRVWRVVERFELTQVEARSSALGQNGFAPRQLLGLWLYASLIGLHQGTRLARALQTDCALRWLSGGHCISVAVLNRFRAQNGALFLAALEETVRWAVQEGLVRTRELGIDSVRLRAHASRSQVRVRTQSLRRLKHLRAVDVDALDACQRAQHARQVRKHQEAVHLCEQRAQASVVLSNPRAALMQFPGNGVHPGHRLTVVASGVTQRLVVGVLLTASGNDKGHLEGAMQQTRRVLHAAGVPLPLRLQVAGDSGYWSEEDLRFAALHHACMDVLLNPGPATGPLATKPGMLPREAFELQHARRAVVCPAGRTMHGPVLNHFDRCEVYFGQGCPTCPLRPQCSQAERRTFTVRWEYEGLLEAMQTRMKQPDAKARYLQRMATVEPVFASLQQDMGFRRLSSRHPPTIDAEVFLKLLAHNVSRLLTRSRLFCVFVLLEAPASPPASQPG</sequence>